<sequence>MPTLRSAKQFPCECNGDDVACVKFHDFANSANSVLENLGPLSLCSTSQIPLQAKCVCNFRITVYDFVSGKKSRRNANNGPPSVGNSYCQNKTGLLTKLDKACLGILTL</sequence>
<proteinExistence type="predicted"/>
<evidence type="ECO:0000313" key="1">
    <source>
        <dbReference type="EMBL" id="KAH3780049.1"/>
    </source>
</evidence>
<gene>
    <name evidence="1" type="ORF">DPMN_157859</name>
</gene>
<name>A0A9D4IP85_DREPO</name>
<dbReference type="EMBL" id="JAIWYP010000008">
    <property type="protein sequence ID" value="KAH3780049.1"/>
    <property type="molecule type" value="Genomic_DNA"/>
</dbReference>
<reference evidence="1" key="2">
    <citation type="submission" date="2020-11" db="EMBL/GenBank/DDBJ databases">
        <authorList>
            <person name="McCartney M.A."/>
            <person name="Auch B."/>
            <person name="Kono T."/>
            <person name="Mallez S."/>
            <person name="Becker A."/>
            <person name="Gohl D.M."/>
            <person name="Silverstein K.A.T."/>
            <person name="Koren S."/>
            <person name="Bechman K.B."/>
            <person name="Herman A."/>
            <person name="Abrahante J.E."/>
            <person name="Garbe J."/>
        </authorList>
    </citation>
    <scope>NUCLEOTIDE SEQUENCE</scope>
    <source>
        <strain evidence="1">Duluth1</strain>
        <tissue evidence="1">Whole animal</tissue>
    </source>
</reference>
<keyword evidence="2" id="KW-1185">Reference proteome</keyword>
<comment type="caution">
    <text evidence="1">The sequence shown here is derived from an EMBL/GenBank/DDBJ whole genome shotgun (WGS) entry which is preliminary data.</text>
</comment>
<organism evidence="1 2">
    <name type="scientific">Dreissena polymorpha</name>
    <name type="common">Zebra mussel</name>
    <name type="synonym">Mytilus polymorpha</name>
    <dbReference type="NCBI Taxonomy" id="45954"/>
    <lineage>
        <taxon>Eukaryota</taxon>
        <taxon>Metazoa</taxon>
        <taxon>Spiralia</taxon>
        <taxon>Lophotrochozoa</taxon>
        <taxon>Mollusca</taxon>
        <taxon>Bivalvia</taxon>
        <taxon>Autobranchia</taxon>
        <taxon>Heteroconchia</taxon>
        <taxon>Euheterodonta</taxon>
        <taxon>Imparidentia</taxon>
        <taxon>Neoheterodontei</taxon>
        <taxon>Myida</taxon>
        <taxon>Dreissenoidea</taxon>
        <taxon>Dreissenidae</taxon>
        <taxon>Dreissena</taxon>
    </lineage>
</organism>
<reference evidence="1" key="1">
    <citation type="journal article" date="2019" name="bioRxiv">
        <title>The Genome of the Zebra Mussel, Dreissena polymorpha: A Resource for Invasive Species Research.</title>
        <authorList>
            <person name="McCartney M.A."/>
            <person name="Auch B."/>
            <person name="Kono T."/>
            <person name="Mallez S."/>
            <person name="Zhang Y."/>
            <person name="Obille A."/>
            <person name="Becker A."/>
            <person name="Abrahante J.E."/>
            <person name="Garbe J."/>
            <person name="Badalamenti J.P."/>
            <person name="Herman A."/>
            <person name="Mangelson H."/>
            <person name="Liachko I."/>
            <person name="Sullivan S."/>
            <person name="Sone E.D."/>
            <person name="Koren S."/>
            <person name="Silverstein K.A.T."/>
            <person name="Beckman K.B."/>
            <person name="Gohl D.M."/>
        </authorList>
    </citation>
    <scope>NUCLEOTIDE SEQUENCE</scope>
    <source>
        <strain evidence="1">Duluth1</strain>
        <tissue evidence="1">Whole animal</tissue>
    </source>
</reference>
<evidence type="ECO:0000313" key="2">
    <source>
        <dbReference type="Proteomes" id="UP000828390"/>
    </source>
</evidence>
<protein>
    <submittedName>
        <fullName evidence="1">Uncharacterized protein</fullName>
    </submittedName>
</protein>
<accession>A0A9D4IP85</accession>
<dbReference type="Proteomes" id="UP000828390">
    <property type="component" value="Unassembled WGS sequence"/>
</dbReference>
<dbReference type="AlphaFoldDB" id="A0A9D4IP85"/>